<sequence length="35" mass="4196">MLNYTVYNVIVFASYTQLIVYIIKIDLISFWKPIL</sequence>
<keyword evidence="1" id="KW-0812">Transmembrane</keyword>
<dbReference type="EMBL" id="MN740254">
    <property type="protein sequence ID" value="QHT96180.1"/>
    <property type="molecule type" value="Genomic_DNA"/>
</dbReference>
<dbReference type="AlphaFoldDB" id="A0A6C0IUF8"/>
<organism evidence="2">
    <name type="scientific">viral metagenome</name>
    <dbReference type="NCBI Taxonomy" id="1070528"/>
    <lineage>
        <taxon>unclassified sequences</taxon>
        <taxon>metagenomes</taxon>
        <taxon>organismal metagenomes</taxon>
    </lineage>
</organism>
<accession>A0A6C0IUF8</accession>
<evidence type="ECO:0000256" key="1">
    <source>
        <dbReference type="SAM" id="Phobius"/>
    </source>
</evidence>
<name>A0A6C0IUF8_9ZZZZ</name>
<keyword evidence="1" id="KW-1133">Transmembrane helix</keyword>
<protein>
    <submittedName>
        <fullName evidence="2">Uncharacterized protein</fullName>
    </submittedName>
</protein>
<feature type="transmembrane region" description="Helical" evidence="1">
    <location>
        <begin position="6"/>
        <end position="23"/>
    </location>
</feature>
<proteinExistence type="predicted"/>
<evidence type="ECO:0000313" key="2">
    <source>
        <dbReference type="EMBL" id="QHT96180.1"/>
    </source>
</evidence>
<reference evidence="2" key="1">
    <citation type="journal article" date="2020" name="Nature">
        <title>Giant virus diversity and host interactions through global metagenomics.</title>
        <authorList>
            <person name="Schulz F."/>
            <person name="Roux S."/>
            <person name="Paez-Espino D."/>
            <person name="Jungbluth S."/>
            <person name="Walsh D.A."/>
            <person name="Denef V.J."/>
            <person name="McMahon K.D."/>
            <person name="Konstantinidis K.T."/>
            <person name="Eloe-Fadrosh E.A."/>
            <person name="Kyrpides N.C."/>
            <person name="Woyke T."/>
        </authorList>
    </citation>
    <scope>NUCLEOTIDE SEQUENCE</scope>
    <source>
        <strain evidence="2">GVMAG-M-3300024302-11</strain>
    </source>
</reference>
<keyword evidence="1" id="KW-0472">Membrane</keyword>